<dbReference type="Pfam" id="PF05585">
    <property type="entry name" value="DUF1758"/>
    <property type="match status" value="1"/>
</dbReference>
<dbReference type="InterPro" id="IPR000477">
    <property type="entry name" value="RT_dom"/>
</dbReference>
<dbReference type="InterPro" id="IPR008737">
    <property type="entry name" value="DUF1758"/>
</dbReference>
<dbReference type="InterPro" id="IPR005312">
    <property type="entry name" value="DUF1759"/>
</dbReference>
<dbReference type="GO" id="GO:0003676">
    <property type="term" value="F:nucleic acid binding"/>
    <property type="evidence" value="ECO:0007669"/>
    <property type="project" value="InterPro"/>
</dbReference>
<dbReference type="InterPro" id="IPR021109">
    <property type="entry name" value="Peptidase_aspartic_dom_sf"/>
</dbReference>
<evidence type="ECO:0000256" key="2">
    <source>
        <dbReference type="PROSITE-ProRule" id="PRU00047"/>
    </source>
</evidence>
<dbReference type="Proteomes" id="UP000271889">
    <property type="component" value="Unassembled WGS sequence"/>
</dbReference>
<dbReference type="EMBL" id="UYRV01000094">
    <property type="protein sequence ID" value="VDK41899.1"/>
    <property type="molecule type" value="Genomic_DNA"/>
</dbReference>
<gene>
    <name evidence="7" type="ORF">CGOC_LOCUS99</name>
</gene>
<proteinExistence type="predicted"/>
<feature type="compositionally biased region" description="Basic and acidic residues" evidence="3">
    <location>
        <begin position="370"/>
        <end position="381"/>
    </location>
</feature>
<evidence type="ECO:0008006" key="9">
    <source>
        <dbReference type="Google" id="ProtNLM"/>
    </source>
</evidence>
<dbReference type="InterPro" id="IPR001878">
    <property type="entry name" value="Znf_CCHC"/>
</dbReference>
<organism evidence="7 8">
    <name type="scientific">Cylicostephanus goldi</name>
    <name type="common">Nematode worm</name>
    <dbReference type="NCBI Taxonomy" id="71465"/>
    <lineage>
        <taxon>Eukaryota</taxon>
        <taxon>Metazoa</taxon>
        <taxon>Ecdysozoa</taxon>
        <taxon>Nematoda</taxon>
        <taxon>Chromadorea</taxon>
        <taxon>Rhabditida</taxon>
        <taxon>Rhabditina</taxon>
        <taxon>Rhabditomorpha</taxon>
        <taxon>Strongyloidea</taxon>
        <taxon>Strongylidae</taxon>
        <taxon>Cylicostephanus</taxon>
    </lineage>
</organism>
<protein>
    <recommendedName>
        <fullName evidence="9">CCHC-type domain-containing protein</fullName>
    </recommendedName>
</protein>
<dbReference type="InterPro" id="IPR001995">
    <property type="entry name" value="Peptidase_A2_cat"/>
</dbReference>
<dbReference type="Pfam" id="PF03564">
    <property type="entry name" value="DUF1759"/>
    <property type="match status" value="1"/>
</dbReference>
<dbReference type="GO" id="GO:0006508">
    <property type="term" value="P:proteolysis"/>
    <property type="evidence" value="ECO:0007669"/>
    <property type="project" value="InterPro"/>
</dbReference>
<evidence type="ECO:0000259" key="4">
    <source>
        <dbReference type="PROSITE" id="PS50158"/>
    </source>
</evidence>
<dbReference type="Gene3D" id="2.40.70.10">
    <property type="entry name" value="Acid Proteases"/>
    <property type="match status" value="1"/>
</dbReference>
<dbReference type="InterPro" id="IPR043502">
    <property type="entry name" value="DNA/RNA_pol_sf"/>
</dbReference>
<feature type="region of interest" description="Disordered" evidence="3">
    <location>
        <begin position="347"/>
        <end position="381"/>
    </location>
</feature>
<dbReference type="PROSITE" id="PS50175">
    <property type="entry name" value="ASP_PROT_RETROV"/>
    <property type="match status" value="1"/>
</dbReference>
<dbReference type="Pfam" id="PF05380">
    <property type="entry name" value="Peptidase_A17"/>
    <property type="match status" value="1"/>
</dbReference>
<keyword evidence="1" id="KW-0378">Hydrolase</keyword>
<keyword evidence="2" id="KW-0862">Zinc</keyword>
<dbReference type="OrthoDB" id="5875526at2759"/>
<dbReference type="SUPFAM" id="SSF56672">
    <property type="entry name" value="DNA/RNA polymerases"/>
    <property type="match status" value="1"/>
</dbReference>
<dbReference type="CDD" id="cd01644">
    <property type="entry name" value="RT_pepA17"/>
    <property type="match status" value="1"/>
</dbReference>
<keyword evidence="2" id="KW-0863">Zinc-finger</keyword>
<keyword evidence="8" id="KW-1185">Reference proteome</keyword>
<dbReference type="SUPFAM" id="SSF50630">
    <property type="entry name" value="Acid proteases"/>
    <property type="match status" value="1"/>
</dbReference>
<evidence type="ECO:0000259" key="6">
    <source>
        <dbReference type="PROSITE" id="PS50878"/>
    </source>
</evidence>
<keyword evidence="2" id="KW-0479">Metal-binding</keyword>
<dbReference type="InterPro" id="IPR008042">
    <property type="entry name" value="Retrotrans_Pao"/>
</dbReference>
<feature type="domain" description="Peptidase A2" evidence="5">
    <location>
        <begin position="442"/>
        <end position="457"/>
    </location>
</feature>
<evidence type="ECO:0000313" key="7">
    <source>
        <dbReference type="EMBL" id="VDK41899.1"/>
    </source>
</evidence>
<dbReference type="InterPro" id="IPR043128">
    <property type="entry name" value="Rev_trsase/Diguanyl_cyclase"/>
</dbReference>
<dbReference type="Pfam" id="PF00078">
    <property type="entry name" value="RVT_1"/>
    <property type="match status" value="1"/>
</dbReference>
<feature type="domain" description="Reverse transcriptase" evidence="6">
    <location>
        <begin position="721"/>
        <end position="939"/>
    </location>
</feature>
<evidence type="ECO:0000256" key="3">
    <source>
        <dbReference type="SAM" id="MobiDB-lite"/>
    </source>
</evidence>
<feature type="compositionally biased region" description="Low complexity" evidence="3">
    <location>
        <begin position="353"/>
        <end position="369"/>
    </location>
</feature>
<feature type="region of interest" description="Disordered" evidence="3">
    <location>
        <begin position="45"/>
        <end position="65"/>
    </location>
</feature>
<dbReference type="AlphaFoldDB" id="A0A3P6Q0J8"/>
<dbReference type="PROSITE" id="PS50878">
    <property type="entry name" value="RT_POL"/>
    <property type="match status" value="1"/>
</dbReference>
<evidence type="ECO:0000259" key="5">
    <source>
        <dbReference type="PROSITE" id="PS50175"/>
    </source>
</evidence>
<feature type="domain" description="CCHC-type" evidence="4">
    <location>
        <begin position="312"/>
        <end position="328"/>
    </location>
</feature>
<dbReference type="SMART" id="SM00343">
    <property type="entry name" value="ZnF_C2HC"/>
    <property type="match status" value="3"/>
</dbReference>
<dbReference type="Gene3D" id="3.10.10.10">
    <property type="entry name" value="HIV Type 1 Reverse Transcriptase, subunit A, domain 1"/>
    <property type="match status" value="1"/>
</dbReference>
<dbReference type="GO" id="GO:0008270">
    <property type="term" value="F:zinc ion binding"/>
    <property type="evidence" value="ECO:0007669"/>
    <property type="project" value="UniProtKB-KW"/>
</dbReference>
<accession>A0A3P6Q0J8</accession>
<dbReference type="Gene3D" id="3.30.70.270">
    <property type="match status" value="1"/>
</dbReference>
<dbReference type="Gene3D" id="4.10.60.10">
    <property type="entry name" value="Zinc finger, CCHC-type"/>
    <property type="match status" value="1"/>
</dbReference>
<dbReference type="PROSITE" id="PS50158">
    <property type="entry name" value="ZF_CCHC"/>
    <property type="match status" value="1"/>
</dbReference>
<dbReference type="GO" id="GO:0004190">
    <property type="term" value="F:aspartic-type endopeptidase activity"/>
    <property type="evidence" value="ECO:0007669"/>
    <property type="project" value="InterPro"/>
</dbReference>
<reference evidence="7 8" key="1">
    <citation type="submission" date="2018-11" db="EMBL/GenBank/DDBJ databases">
        <authorList>
            <consortium name="Pathogen Informatics"/>
        </authorList>
    </citation>
    <scope>NUCLEOTIDE SEQUENCE [LARGE SCALE GENOMIC DNA]</scope>
</reference>
<sequence length="1262" mass="143359">MVDSLVDTLSEDQENTTQEYIEVAHAVIDQAQSLAIQLEALAHSTSNHESPGTVAENRGNGGMGQASIERPKLPAIPIPIFSGKSWEFTNFWTLFEANVNSQALSNLQKFNYLLSALRGEALESIRRYPVTEENYDPAIQLLKKKYGNDSQLISRSLSRLENIKAQNQSITAQRQLLEHIIPLITQLQAKSVNLNGSFIAHKILSKFAIRIQRKVLENRVHERTKEADWKMKEIIDELDEIISTEEHINEMLQITEIYPKKSENYVLRQNTSRASKPPFPCMFCASSDHTALNCTKYATLSERRSVFQQNNKCLNCGRQGHFANACTREGCRSCEGKKHHYTLCPQKQKNRTPFPRAPNFSSFSNNNRNQTKERGKKPENKVRAQVVQTNIDDNADLKKKESNETMVFHCEEHGKQVFNAQVLLLTGIARVKDMESGKWKHVEVLLDTGADQSFINEKLAHDLGLRCKETKTFTMYTFGAKNPTTTTCGVTTVDLLDQRGEKHNMQLCVTPALMSQGKAVDLSPKDAEFIAKHKITLSKGNLKKDFVPQILLGCDQLWELLDSTRPQYTLPSGLKLIPSRLGYLLTGKQDDMQGIHCAFPTVNAVNIFMNFEEELARWDKYWTIDSAGIYEYMGTKNAEKEAINKKVASFFEQTIEKRRDGYYVRLPYKENHPSLPSNKAIALKRLQNSLEMLKSRPELLENYDQTFKDQAEKGIIEEIPNDKALEGKILHYIPHQAVVTPHKETTKLRIVFDASSHYRECPSLNDILHQGPLILPEIYEMLLRFRANRYVLTADVEKAFLQVRLNECDRDATRFYWVRNTSAPVDDNNIVTYRFTRVPFGLNVSPFLLAATVNHHLQSISANKTLAEEIKKNLYVDNIILGAESTEEIQKKAEDARDIFTGIGMNLREFLSNSVAVREKIPTEACAKATEQKVLGITWKAQSDELIMHCKMASTSLVTKREVARQIASIYDPFGWLIPLITRAKHFQQELWKQRYSWDKALPENLAQQWEDIILNADGFQRKIPRMILPKLENIKLAIFADASEIAMAACAYIFDLGNAALAMAKCRLPSIRSVSTIPKMEMNALTIAARLALSIHKALLECKTINKISQIYLFSDSQIVLSWVANTSSGASAGVLINNRLKEIRKIVLALKEEGAVTTFKYISSKDNPADAGTRGLTKTQLENHFWWHGPEFLRTPIDTWTLPTYEMERQTDTETQCFGITTSPTAEIQDQQSDLLDLKRFSSFAKAKLVARKFDEALSR</sequence>
<dbReference type="PANTHER" id="PTHR47331:SF5">
    <property type="entry name" value="RIBONUCLEASE H"/>
    <property type="match status" value="1"/>
</dbReference>
<evidence type="ECO:0000313" key="8">
    <source>
        <dbReference type="Proteomes" id="UP000271889"/>
    </source>
</evidence>
<name>A0A3P6Q0J8_CYLGO</name>
<evidence type="ECO:0000256" key="1">
    <source>
        <dbReference type="ARBA" id="ARBA00022801"/>
    </source>
</evidence>
<dbReference type="PANTHER" id="PTHR47331">
    <property type="entry name" value="PHD-TYPE DOMAIN-CONTAINING PROTEIN"/>
    <property type="match status" value="1"/>
</dbReference>